<dbReference type="EMBL" id="JAGSOT010000027">
    <property type="protein sequence ID" value="MBR7796463.1"/>
    <property type="molecule type" value="Genomic_DNA"/>
</dbReference>
<dbReference type="PANTHER" id="PTHR42852:SF12">
    <property type="entry name" value="THIOL-DISULFIDE OXIDOREDUCTASE YKUV"/>
    <property type="match status" value="1"/>
</dbReference>
<evidence type="ECO:0000313" key="3">
    <source>
        <dbReference type="EMBL" id="MBR7796463.1"/>
    </source>
</evidence>
<dbReference type="PANTHER" id="PTHR42852">
    <property type="entry name" value="THIOL:DISULFIDE INTERCHANGE PROTEIN DSBE"/>
    <property type="match status" value="1"/>
</dbReference>
<reference evidence="3" key="1">
    <citation type="submission" date="2021-04" db="EMBL/GenBank/DDBJ databases">
        <title>Isolation and polyphasic classification of algal microorganism.</title>
        <authorList>
            <person name="Wang S."/>
        </authorList>
    </citation>
    <scope>NUCLEOTIDE SEQUENCE</scope>
    <source>
        <strain evidence="3">720a</strain>
    </source>
</reference>
<dbReference type="InterPro" id="IPR050553">
    <property type="entry name" value="Thioredoxin_ResA/DsbE_sf"/>
</dbReference>
<dbReference type="PROSITE" id="PS51352">
    <property type="entry name" value="THIOREDOXIN_2"/>
    <property type="match status" value="1"/>
</dbReference>
<dbReference type="InterPro" id="IPR013766">
    <property type="entry name" value="Thioredoxin_domain"/>
</dbReference>
<evidence type="ECO:0000313" key="4">
    <source>
        <dbReference type="Proteomes" id="UP000675284"/>
    </source>
</evidence>
<dbReference type="CDD" id="cd02966">
    <property type="entry name" value="TlpA_like_family"/>
    <property type="match status" value="1"/>
</dbReference>
<accession>A0A941E009</accession>
<keyword evidence="4" id="KW-1185">Reference proteome</keyword>
<dbReference type="InterPro" id="IPR036249">
    <property type="entry name" value="Thioredoxin-like_sf"/>
</dbReference>
<dbReference type="GO" id="GO:0016491">
    <property type="term" value="F:oxidoreductase activity"/>
    <property type="evidence" value="ECO:0007669"/>
    <property type="project" value="InterPro"/>
</dbReference>
<comment type="caution">
    <text evidence="3">The sequence shown here is derived from an EMBL/GenBank/DDBJ whole genome shotgun (WGS) entry which is preliminary data.</text>
</comment>
<dbReference type="InterPro" id="IPR000866">
    <property type="entry name" value="AhpC/TSA"/>
</dbReference>
<evidence type="ECO:0000259" key="2">
    <source>
        <dbReference type="PROSITE" id="PS51352"/>
    </source>
</evidence>
<sequence length="150" mass="17289">MRLRDEMPELNGATNWLNSDSITKEDLIGSKPTFIHFWSVSCHLCKKAIPRINQLRDTYQGNLQVISVHIPRSISDKNMKKIKLVVANYGMHEPIIVDNNDEITDAFGLNYVPSFYLFDKSGILRFVQKGKSNTNMLEQRIQRLVHAENN</sequence>
<dbReference type="SUPFAM" id="SSF52833">
    <property type="entry name" value="Thioredoxin-like"/>
    <property type="match status" value="1"/>
</dbReference>
<feature type="domain" description="Thioredoxin" evidence="2">
    <location>
        <begin position="1"/>
        <end position="146"/>
    </location>
</feature>
<dbReference type="Proteomes" id="UP000675284">
    <property type="component" value="Unassembled WGS sequence"/>
</dbReference>
<dbReference type="RefSeq" id="WP_026680744.1">
    <property type="nucleotide sequence ID" value="NZ_BAAACY010000166.1"/>
</dbReference>
<evidence type="ECO:0000256" key="1">
    <source>
        <dbReference type="ARBA" id="ARBA00023157"/>
    </source>
</evidence>
<organism evidence="3 4">
    <name type="scientific">Virgibacillus salarius</name>
    <dbReference type="NCBI Taxonomy" id="447199"/>
    <lineage>
        <taxon>Bacteria</taxon>
        <taxon>Bacillati</taxon>
        <taxon>Bacillota</taxon>
        <taxon>Bacilli</taxon>
        <taxon>Bacillales</taxon>
        <taxon>Bacillaceae</taxon>
        <taxon>Virgibacillus</taxon>
    </lineage>
</organism>
<proteinExistence type="predicted"/>
<name>A0A941E009_9BACI</name>
<dbReference type="Gene3D" id="3.40.30.10">
    <property type="entry name" value="Glutaredoxin"/>
    <property type="match status" value="1"/>
</dbReference>
<protein>
    <submittedName>
        <fullName evidence="3">TlpA family protein disulfide reductase</fullName>
    </submittedName>
</protein>
<keyword evidence="1" id="KW-1015">Disulfide bond</keyword>
<dbReference type="Pfam" id="PF00578">
    <property type="entry name" value="AhpC-TSA"/>
    <property type="match status" value="1"/>
</dbReference>
<gene>
    <name evidence="3" type="ORF">KCX74_10485</name>
</gene>
<dbReference type="AlphaFoldDB" id="A0A941E009"/>
<dbReference type="GO" id="GO:0016209">
    <property type="term" value="F:antioxidant activity"/>
    <property type="evidence" value="ECO:0007669"/>
    <property type="project" value="InterPro"/>
</dbReference>